<dbReference type="GO" id="GO:0003676">
    <property type="term" value="F:nucleic acid binding"/>
    <property type="evidence" value="ECO:0007669"/>
    <property type="project" value="InterPro"/>
</dbReference>
<dbReference type="SUPFAM" id="SSF54928">
    <property type="entry name" value="RNA-binding domain, RBD"/>
    <property type="match status" value="1"/>
</dbReference>
<feature type="region of interest" description="Disordered" evidence="1">
    <location>
        <begin position="166"/>
        <end position="198"/>
    </location>
</feature>
<evidence type="ECO:0008006" key="4">
    <source>
        <dbReference type="Google" id="ProtNLM"/>
    </source>
</evidence>
<gene>
    <name evidence="2" type="primary">R3HCC1L</name>
</gene>
<sequence>LSIKEAKSASLALKEGKKKESIQEPRFDYYNMDRASYDDDDDDDDIDLTEDELSHIVEIYDFPTEFKTEDLLKLFQCYQKRGFDIKWIDDTHALGLFSSPIAAREALRSKNPLMKLRPLSKSSSATKAKARSCSDYLLPAKERPQTSAALARKLVIGALGVKSNLTKEQREAERKKLQEAREQKRLAAKQREDAWEGK</sequence>
<evidence type="ECO:0000313" key="2">
    <source>
        <dbReference type="Ensembl" id="ENSACLP00000031672.2"/>
    </source>
</evidence>
<reference evidence="2" key="2">
    <citation type="submission" date="2025-08" db="UniProtKB">
        <authorList>
            <consortium name="Ensembl"/>
        </authorList>
    </citation>
    <scope>IDENTIFICATION</scope>
</reference>
<dbReference type="Ensembl" id="ENSACLT00000032417.2">
    <property type="protein sequence ID" value="ENSACLP00000031672.2"/>
    <property type="gene ID" value="ENSACLG00000021464.2"/>
</dbReference>
<dbReference type="AlphaFoldDB" id="A0A3P8QRQ0"/>
<dbReference type="OMA" id="QCYQKRG"/>
<dbReference type="Bgee" id="ENSACLG00000021464">
    <property type="expression patterns" value="Expressed in muscle tissue and 8 other cell types or tissues"/>
</dbReference>
<dbReference type="GeneTree" id="ENSGT00530000063711"/>
<name>A0A3P8QRQ0_ASTCA</name>
<proteinExistence type="predicted"/>
<dbReference type="InterPro" id="IPR012677">
    <property type="entry name" value="Nucleotide-bd_a/b_plait_sf"/>
</dbReference>
<dbReference type="Gene3D" id="3.30.70.330">
    <property type="match status" value="1"/>
</dbReference>
<evidence type="ECO:0000256" key="1">
    <source>
        <dbReference type="SAM" id="MobiDB-lite"/>
    </source>
</evidence>
<dbReference type="InterPro" id="IPR039884">
    <property type="entry name" value="R3HC1/R3HCL"/>
</dbReference>
<protein>
    <recommendedName>
        <fullName evidence="4">R3H domain and coiled-coil containing 1-like</fullName>
    </recommendedName>
</protein>
<dbReference type="PANTHER" id="PTHR21678:SF7">
    <property type="entry name" value="COILED-COIL DOMAIN-CONTAINING PROTEIN R3HCC1L"/>
    <property type="match status" value="1"/>
</dbReference>
<dbReference type="PANTHER" id="PTHR21678">
    <property type="entry name" value="GROWTH INHIBITION AND DIFFERENTIATION RELATED PROTEIN 88"/>
    <property type="match status" value="1"/>
</dbReference>
<feature type="region of interest" description="Disordered" evidence="1">
    <location>
        <begin position="1"/>
        <end position="21"/>
    </location>
</feature>
<dbReference type="Proteomes" id="UP000265100">
    <property type="component" value="Chromosome 6"/>
</dbReference>
<dbReference type="STRING" id="8154.ENSACLP00000031672"/>
<dbReference type="InterPro" id="IPR035979">
    <property type="entry name" value="RBD_domain_sf"/>
</dbReference>
<evidence type="ECO:0000313" key="3">
    <source>
        <dbReference type="Proteomes" id="UP000265100"/>
    </source>
</evidence>
<reference evidence="2" key="3">
    <citation type="submission" date="2025-09" db="UniProtKB">
        <authorList>
            <consortium name="Ensembl"/>
        </authorList>
    </citation>
    <scope>IDENTIFICATION</scope>
</reference>
<accession>A0A3P8QRQ0</accession>
<reference evidence="2" key="1">
    <citation type="submission" date="2018-05" db="EMBL/GenBank/DDBJ databases">
        <authorList>
            <person name="Datahose"/>
        </authorList>
    </citation>
    <scope>NUCLEOTIDE SEQUENCE</scope>
</reference>
<keyword evidence="3" id="KW-1185">Reference proteome</keyword>
<organism evidence="2 3">
    <name type="scientific">Astatotilapia calliptera</name>
    <name type="common">Eastern happy</name>
    <name type="synonym">Chromis callipterus</name>
    <dbReference type="NCBI Taxonomy" id="8154"/>
    <lineage>
        <taxon>Eukaryota</taxon>
        <taxon>Metazoa</taxon>
        <taxon>Chordata</taxon>
        <taxon>Craniata</taxon>
        <taxon>Vertebrata</taxon>
        <taxon>Euteleostomi</taxon>
        <taxon>Actinopterygii</taxon>
        <taxon>Neopterygii</taxon>
        <taxon>Teleostei</taxon>
        <taxon>Neoteleostei</taxon>
        <taxon>Acanthomorphata</taxon>
        <taxon>Ovalentaria</taxon>
        <taxon>Cichlomorphae</taxon>
        <taxon>Cichliformes</taxon>
        <taxon>Cichlidae</taxon>
        <taxon>African cichlids</taxon>
        <taxon>Pseudocrenilabrinae</taxon>
        <taxon>Haplochromini</taxon>
        <taxon>Astatotilapia</taxon>
    </lineage>
</organism>